<sequence>MDEQIIFTTNAGGSISNVHSYEQATLRQCAVGARNSAVRVGPRYLFVAQAKKALIHVYSAAYNVQRESVEQRLPLPEVVSCLEVVPRCAAPPSGGAQTHALPALDLPYLLLASTEAGKLYVWELGSGLLLNVKPAAHYQGITKIKSIMDGKYVVTSGKDARVIVWQTSDLVSQAEPRPVAVLHDHTLPVTDFEVSSAHGANLFTSGVKLYTVSKDATLRVYDLQSLVNQGNNRRRGNGNNGSNATPQLLATFTLPYPVECVALDPAERCVFLGTQTGCFSLQLYYKLGGNRMANLLQLSDSNMGSIYSLVEAAADARDALFAKGQLLCERLLDDSVVCLRVSMDGSIVLAGDSRGRVHVTEAFSKQVLKTLQPLSTSQTLHGEVTNILLSTYTTADSEKLSLGAGLHGAKAGGSQARGLEKLPVLQRVVFDKNDTTQKHDVWFQRGECIDTGSAQTPLADLEAYLAGVQAQESAFVELSGVSSEASAASEPSQSAIEPSQDEVAALKQNVAALTAAYSELRALHEQLYEENQKLKK</sequence>
<keyword evidence="7" id="KW-0539">Nucleus</keyword>
<comment type="subunit">
    <text evidence="7">Component of the RIX1 complex, composed of IPI1, RIX1/IPI2 and IPI3 in a 1:2:2 stoichiometry. The complex interacts (via RIX1) with MDN1 (via its hexameric AAA ATPase ring) and the pre-60S ribosome particles.</text>
</comment>
<evidence type="ECO:0000313" key="10">
    <source>
        <dbReference type="Proteomes" id="UP001377567"/>
    </source>
</evidence>
<organism evidence="9 10">
    <name type="scientific">Maudiozyma humilis</name>
    <name type="common">Sour dough yeast</name>
    <name type="synonym">Kazachstania humilis</name>
    <dbReference type="NCBI Taxonomy" id="51915"/>
    <lineage>
        <taxon>Eukaryota</taxon>
        <taxon>Fungi</taxon>
        <taxon>Dikarya</taxon>
        <taxon>Ascomycota</taxon>
        <taxon>Saccharomycotina</taxon>
        <taxon>Saccharomycetes</taxon>
        <taxon>Saccharomycetales</taxon>
        <taxon>Saccharomycetaceae</taxon>
        <taxon>Maudiozyma</taxon>
    </lineage>
</organism>
<dbReference type="PROSITE" id="PS50082">
    <property type="entry name" value="WD_REPEATS_2"/>
    <property type="match status" value="1"/>
</dbReference>
<evidence type="ECO:0000313" key="9">
    <source>
        <dbReference type="EMBL" id="GMM58909.1"/>
    </source>
</evidence>
<evidence type="ECO:0000256" key="4">
    <source>
        <dbReference type="ARBA" id="ARBA00022737"/>
    </source>
</evidence>
<dbReference type="GO" id="GO:0006364">
    <property type="term" value="P:rRNA processing"/>
    <property type="evidence" value="ECO:0007669"/>
    <property type="project" value="UniProtKB-UniRule"/>
</dbReference>
<evidence type="ECO:0000256" key="8">
    <source>
        <dbReference type="SAM" id="Coils"/>
    </source>
</evidence>
<evidence type="ECO:0000256" key="3">
    <source>
        <dbReference type="ARBA" id="ARBA00022574"/>
    </source>
</evidence>
<dbReference type="Pfam" id="PF00400">
    <property type="entry name" value="WD40"/>
    <property type="match status" value="1"/>
</dbReference>
<reference evidence="9 10" key="1">
    <citation type="journal article" date="2023" name="Elife">
        <title>Identification of key yeast species and microbe-microbe interactions impacting larval growth of Drosophila in the wild.</title>
        <authorList>
            <person name="Mure A."/>
            <person name="Sugiura Y."/>
            <person name="Maeda R."/>
            <person name="Honda K."/>
            <person name="Sakurai N."/>
            <person name="Takahashi Y."/>
            <person name="Watada M."/>
            <person name="Katoh T."/>
            <person name="Gotoh A."/>
            <person name="Gotoh Y."/>
            <person name="Taniguchi I."/>
            <person name="Nakamura K."/>
            <person name="Hayashi T."/>
            <person name="Katayama T."/>
            <person name="Uemura T."/>
            <person name="Hattori Y."/>
        </authorList>
    </citation>
    <scope>NUCLEOTIDE SEQUENCE [LARGE SCALE GENOMIC DNA]</scope>
    <source>
        <strain evidence="9 10">KH-74</strain>
    </source>
</reference>
<dbReference type="InterPro" id="IPR015943">
    <property type="entry name" value="WD40/YVTN_repeat-like_dom_sf"/>
</dbReference>
<keyword evidence="3 6" id="KW-0853">WD repeat</keyword>
<dbReference type="GO" id="GO:0120330">
    <property type="term" value="C:rixosome complex"/>
    <property type="evidence" value="ECO:0007669"/>
    <property type="project" value="UniProtKB-UniRule"/>
</dbReference>
<keyword evidence="4" id="KW-0677">Repeat</keyword>
<dbReference type="Proteomes" id="UP001377567">
    <property type="component" value="Unassembled WGS sequence"/>
</dbReference>
<accession>A0AAV5SBP5</accession>
<keyword evidence="8" id="KW-0175">Coiled coil</keyword>
<dbReference type="InterPro" id="IPR001680">
    <property type="entry name" value="WD40_rpt"/>
</dbReference>
<comment type="subcellular location">
    <subcellularLocation>
        <location evidence="7">Nucleus</location>
    </subcellularLocation>
</comment>
<name>A0AAV5SBP5_MAUHU</name>
<keyword evidence="7" id="KW-0698">rRNA processing</keyword>
<evidence type="ECO:0000256" key="6">
    <source>
        <dbReference type="PROSITE-ProRule" id="PRU00221"/>
    </source>
</evidence>
<dbReference type="SMART" id="SM00320">
    <property type="entry name" value="WD40"/>
    <property type="match status" value="3"/>
</dbReference>
<dbReference type="EMBL" id="BTGD01000025">
    <property type="protein sequence ID" value="GMM58909.1"/>
    <property type="molecule type" value="Genomic_DNA"/>
</dbReference>
<comment type="similarity">
    <text evidence="2 7">Belongs to the WD repeat IPI3/WDR18 family.</text>
</comment>
<dbReference type="SUPFAM" id="SSF50978">
    <property type="entry name" value="WD40 repeat-like"/>
    <property type="match status" value="1"/>
</dbReference>
<feature type="repeat" description="WD" evidence="6">
    <location>
        <begin position="134"/>
        <end position="166"/>
    </location>
</feature>
<comment type="caution">
    <text evidence="9">The sequence shown here is derived from an EMBL/GenBank/DDBJ whole genome shotgun (WGS) entry which is preliminary data.</text>
</comment>
<evidence type="ECO:0000256" key="7">
    <source>
        <dbReference type="RuleBase" id="RU369067"/>
    </source>
</evidence>
<dbReference type="Gene3D" id="2.130.10.10">
    <property type="entry name" value="YVTN repeat-like/Quinoprotein amine dehydrogenase"/>
    <property type="match status" value="1"/>
</dbReference>
<feature type="coiled-coil region" evidence="8">
    <location>
        <begin position="503"/>
        <end position="530"/>
    </location>
</feature>
<dbReference type="InterPro" id="IPR036322">
    <property type="entry name" value="WD40_repeat_dom_sf"/>
</dbReference>
<dbReference type="AlphaFoldDB" id="A0AAV5SBP5"/>
<proteinExistence type="inferred from homology"/>
<dbReference type="GO" id="GO:0006261">
    <property type="term" value="P:DNA-templated DNA replication"/>
    <property type="evidence" value="ECO:0007669"/>
    <property type="project" value="TreeGrafter"/>
</dbReference>
<dbReference type="PANTHER" id="PTHR18763:SF0">
    <property type="entry name" value="WD REPEAT-CONTAINING PROTEIN 18"/>
    <property type="match status" value="1"/>
</dbReference>
<dbReference type="PANTHER" id="PTHR18763">
    <property type="entry name" value="WD-REPEAT PROTEIN 18"/>
    <property type="match status" value="1"/>
</dbReference>
<evidence type="ECO:0000256" key="1">
    <source>
        <dbReference type="ARBA" id="ARBA00002355"/>
    </source>
</evidence>
<evidence type="ECO:0000256" key="2">
    <source>
        <dbReference type="ARBA" id="ARBA00010143"/>
    </source>
</evidence>
<dbReference type="InterPro" id="IPR045227">
    <property type="entry name" value="WDR18/Ipi3/RID3"/>
</dbReference>
<keyword evidence="10" id="KW-1185">Reference proteome</keyword>
<gene>
    <name evidence="9" type="ORF">DAKH74_055260</name>
</gene>
<dbReference type="GO" id="GO:0005656">
    <property type="term" value="C:nuclear pre-replicative complex"/>
    <property type="evidence" value="ECO:0007669"/>
    <property type="project" value="TreeGrafter"/>
</dbReference>
<comment type="function">
    <text evidence="1 7">Component of the RIX1 complex required for processing of ITS2 sequences from 35S pre-rRNA.</text>
</comment>
<evidence type="ECO:0000256" key="5">
    <source>
        <dbReference type="ARBA" id="ARBA00026229"/>
    </source>
</evidence>
<protein>
    <recommendedName>
        <fullName evidence="5 7">Pre-rRNA-processing protein IPI3</fullName>
    </recommendedName>
</protein>